<evidence type="ECO:0000259" key="13">
    <source>
        <dbReference type="Pfam" id="PF00266"/>
    </source>
</evidence>
<evidence type="ECO:0000256" key="5">
    <source>
        <dbReference type="ARBA" id="ARBA00022679"/>
    </source>
</evidence>
<dbReference type="InterPro" id="IPR015424">
    <property type="entry name" value="PyrdxlP-dep_Trfase"/>
</dbReference>
<keyword evidence="9" id="KW-0411">Iron-sulfur</keyword>
<dbReference type="Gene3D" id="3.90.1150.10">
    <property type="entry name" value="Aspartate Aminotransferase, domain 1"/>
    <property type="match status" value="1"/>
</dbReference>
<dbReference type="EC" id="2.8.1.7" evidence="4"/>
<dbReference type="PIRSF" id="PIRSF005572">
    <property type="entry name" value="NifS"/>
    <property type="match status" value="1"/>
</dbReference>
<evidence type="ECO:0000256" key="7">
    <source>
        <dbReference type="ARBA" id="ARBA00022898"/>
    </source>
</evidence>
<dbReference type="InterPro" id="IPR015421">
    <property type="entry name" value="PyrdxlP-dep_Trfase_major"/>
</dbReference>
<gene>
    <name evidence="14" type="ORF">C4900_13520</name>
</gene>
<name>A0A368HI94_9GAMM</name>
<keyword evidence="15" id="KW-1185">Reference proteome</keyword>
<evidence type="ECO:0000256" key="3">
    <source>
        <dbReference type="ARBA" id="ARBA00006490"/>
    </source>
</evidence>
<evidence type="ECO:0000256" key="12">
    <source>
        <dbReference type="ARBA" id="ARBA00050776"/>
    </source>
</evidence>
<dbReference type="Pfam" id="PF00266">
    <property type="entry name" value="Aminotran_5"/>
    <property type="match status" value="1"/>
</dbReference>
<dbReference type="PANTHER" id="PTHR11601:SF34">
    <property type="entry name" value="CYSTEINE DESULFURASE"/>
    <property type="match status" value="1"/>
</dbReference>
<evidence type="ECO:0000256" key="9">
    <source>
        <dbReference type="ARBA" id="ARBA00023014"/>
    </source>
</evidence>
<evidence type="ECO:0000256" key="8">
    <source>
        <dbReference type="ARBA" id="ARBA00023004"/>
    </source>
</evidence>
<evidence type="ECO:0000256" key="2">
    <source>
        <dbReference type="ARBA" id="ARBA00003120"/>
    </source>
</evidence>
<organism evidence="14 15">
    <name type="scientific">Acidiferrobacter thiooxydans</name>
    <dbReference type="NCBI Taxonomy" id="163359"/>
    <lineage>
        <taxon>Bacteria</taxon>
        <taxon>Pseudomonadati</taxon>
        <taxon>Pseudomonadota</taxon>
        <taxon>Gammaproteobacteria</taxon>
        <taxon>Acidiferrobacterales</taxon>
        <taxon>Acidiferrobacteraceae</taxon>
        <taxon>Acidiferrobacter</taxon>
    </lineage>
</organism>
<comment type="cofactor">
    <cofactor evidence="1">
        <name>pyridoxal 5'-phosphate</name>
        <dbReference type="ChEBI" id="CHEBI:597326"/>
    </cofactor>
</comment>
<dbReference type="GO" id="GO:0046872">
    <property type="term" value="F:metal ion binding"/>
    <property type="evidence" value="ECO:0007669"/>
    <property type="project" value="UniProtKB-KW"/>
</dbReference>
<comment type="catalytic activity">
    <reaction evidence="12">
        <text>(sulfur carrier)-H + L-cysteine = (sulfur carrier)-SH + L-alanine</text>
        <dbReference type="Rhea" id="RHEA:43892"/>
        <dbReference type="Rhea" id="RHEA-COMP:14737"/>
        <dbReference type="Rhea" id="RHEA-COMP:14739"/>
        <dbReference type="ChEBI" id="CHEBI:29917"/>
        <dbReference type="ChEBI" id="CHEBI:35235"/>
        <dbReference type="ChEBI" id="CHEBI:57972"/>
        <dbReference type="ChEBI" id="CHEBI:64428"/>
        <dbReference type="EC" id="2.8.1.7"/>
    </reaction>
</comment>
<proteinExistence type="inferred from homology"/>
<accession>A0A368HI94</accession>
<dbReference type="PANTHER" id="PTHR11601">
    <property type="entry name" value="CYSTEINE DESULFURYLASE FAMILY MEMBER"/>
    <property type="match status" value="1"/>
</dbReference>
<dbReference type="InterPro" id="IPR015422">
    <property type="entry name" value="PyrdxlP-dep_Trfase_small"/>
</dbReference>
<evidence type="ECO:0000256" key="10">
    <source>
        <dbReference type="ARBA" id="ARBA00023231"/>
    </source>
</evidence>
<keyword evidence="5" id="KW-0808">Transferase</keyword>
<comment type="similarity">
    <text evidence="3">Belongs to the class-V pyridoxal-phosphate-dependent aminotransferase family. NifS/IscS subfamily.</text>
</comment>
<evidence type="ECO:0000256" key="11">
    <source>
        <dbReference type="ARBA" id="ARBA00031911"/>
    </source>
</evidence>
<keyword evidence="10" id="KW-0535">Nitrogen fixation</keyword>
<comment type="caution">
    <text evidence="14">The sequence shown here is derived from an EMBL/GenBank/DDBJ whole genome shotgun (WGS) entry which is preliminary data.</text>
</comment>
<evidence type="ECO:0000313" key="14">
    <source>
        <dbReference type="EMBL" id="RCN56777.1"/>
    </source>
</evidence>
<evidence type="ECO:0000256" key="1">
    <source>
        <dbReference type="ARBA" id="ARBA00001933"/>
    </source>
</evidence>
<dbReference type="FunFam" id="3.40.640.10:FF:000084">
    <property type="entry name" value="IscS-like cysteine desulfurase"/>
    <property type="match status" value="1"/>
</dbReference>
<protein>
    <recommendedName>
        <fullName evidence="4">cysteine desulfurase</fullName>
        <ecNumber evidence="4">2.8.1.7</ecNumber>
    </recommendedName>
    <alternativeName>
        <fullName evidence="11">Nitrogenase metalloclusters biosynthesis protein NifS</fullName>
    </alternativeName>
</protein>
<keyword evidence="8" id="KW-0408">Iron</keyword>
<evidence type="ECO:0000313" key="15">
    <source>
        <dbReference type="Proteomes" id="UP000253250"/>
    </source>
</evidence>
<dbReference type="AlphaFoldDB" id="A0A368HI94"/>
<dbReference type="Gene3D" id="3.40.640.10">
    <property type="entry name" value="Type I PLP-dependent aspartate aminotransferase-like (Major domain)"/>
    <property type="match status" value="1"/>
</dbReference>
<comment type="function">
    <text evidence="2">Catalyzes the removal of elemental sulfur atoms from cysteine to produce alanine. Seems to participate in the biosynthesis of the nitrogenase metalloclusters by providing the inorganic sulfur required for the Fe-S core formation.</text>
</comment>
<dbReference type="GO" id="GO:0051536">
    <property type="term" value="F:iron-sulfur cluster binding"/>
    <property type="evidence" value="ECO:0007669"/>
    <property type="project" value="UniProtKB-KW"/>
</dbReference>
<dbReference type="InterPro" id="IPR016454">
    <property type="entry name" value="Cysteine_dSase"/>
</dbReference>
<keyword evidence="6" id="KW-0479">Metal-binding</keyword>
<feature type="domain" description="Aminotransferase class V" evidence="13">
    <location>
        <begin position="9"/>
        <end position="369"/>
    </location>
</feature>
<sequence length="385" mass="40595">MTEKVAADIYLDNNATGAVARECLEAMLACLRPGVGNPSSRHAAGMRAKGLLQEARGEVAALLGARPPEIVFTSCGTEANHMAILGALARDPQRTHIVTSTVEHPSTLMLLRHLEETGIRVSRVPVDTEGRLDPDAVRAALAPDTALVTLMWANNETGVLFPIARIAEATRAAGVPFHVDAVQAAGRVPIDLTQVPVELLSLSGHKLHAPPGAGVLFVRKGFRIAPLLWGHQERRMRGGIENLPAIVGLGSACALAREDLETQARRVCGLRDDLERGIMACFPAARIHGAGAPRLPNTSNVGFATLDGEQIMDALDRHGVAVSLGAACALGGSEPSHVLTAMGLERRSALASIRFSLGRYNTQACVERVLTLLPGILGEVAARAA</sequence>
<dbReference type="SUPFAM" id="SSF53383">
    <property type="entry name" value="PLP-dependent transferases"/>
    <property type="match status" value="1"/>
</dbReference>
<dbReference type="RefSeq" id="WP_114283246.1">
    <property type="nucleotide sequence ID" value="NZ_PSYR01000002.1"/>
</dbReference>
<dbReference type="EMBL" id="PSYR01000002">
    <property type="protein sequence ID" value="RCN56777.1"/>
    <property type="molecule type" value="Genomic_DNA"/>
</dbReference>
<dbReference type="GO" id="GO:0031071">
    <property type="term" value="F:cysteine desulfurase activity"/>
    <property type="evidence" value="ECO:0007669"/>
    <property type="project" value="UniProtKB-EC"/>
</dbReference>
<dbReference type="Gene3D" id="1.10.260.50">
    <property type="match status" value="1"/>
</dbReference>
<dbReference type="OrthoDB" id="9808002at2"/>
<evidence type="ECO:0000256" key="4">
    <source>
        <dbReference type="ARBA" id="ARBA00012239"/>
    </source>
</evidence>
<keyword evidence="7" id="KW-0663">Pyridoxal phosphate</keyword>
<dbReference type="Proteomes" id="UP000253250">
    <property type="component" value="Unassembled WGS sequence"/>
</dbReference>
<reference evidence="14 15" key="1">
    <citation type="submission" date="2018-02" db="EMBL/GenBank/DDBJ databases">
        <title>Insights into the biology of acidophilic members of the Acidiferrobacteraceae family derived from comparative genomic analyses.</title>
        <authorList>
            <person name="Issotta F."/>
            <person name="Thyssen C."/>
            <person name="Mena C."/>
            <person name="Moya A."/>
            <person name="Bellenberg S."/>
            <person name="Sproer C."/>
            <person name="Covarrubias P.C."/>
            <person name="Sand W."/>
            <person name="Quatrini R."/>
            <person name="Vera M."/>
        </authorList>
    </citation>
    <scope>NUCLEOTIDE SEQUENCE [LARGE SCALE GENOMIC DNA]</scope>
    <source>
        <strain evidence="15">m-1</strain>
    </source>
</reference>
<dbReference type="InterPro" id="IPR000192">
    <property type="entry name" value="Aminotrans_V_dom"/>
</dbReference>
<evidence type="ECO:0000256" key="6">
    <source>
        <dbReference type="ARBA" id="ARBA00022723"/>
    </source>
</evidence>